<dbReference type="EMBL" id="BMAW01087746">
    <property type="protein sequence ID" value="GFS31369.1"/>
    <property type="molecule type" value="Genomic_DNA"/>
</dbReference>
<feature type="transmembrane region" description="Helical" evidence="1">
    <location>
        <begin position="192"/>
        <end position="210"/>
    </location>
</feature>
<comment type="caution">
    <text evidence="2">The sequence shown here is derived from an EMBL/GenBank/DDBJ whole genome shotgun (WGS) entry which is preliminary data.</text>
</comment>
<gene>
    <name evidence="2" type="ORF">NPIL_604761</name>
</gene>
<proteinExistence type="predicted"/>
<keyword evidence="3" id="KW-1185">Reference proteome</keyword>
<keyword evidence="1" id="KW-0472">Membrane</keyword>
<keyword evidence="1" id="KW-0812">Transmembrane</keyword>
<feature type="transmembrane region" description="Helical" evidence="1">
    <location>
        <begin position="297"/>
        <end position="321"/>
    </location>
</feature>
<dbReference type="AlphaFoldDB" id="A0A8X6M6B9"/>
<evidence type="ECO:0000256" key="1">
    <source>
        <dbReference type="SAM" id="Phobius"/>
    </source>
</evidence>
<feature type="transmembrane region" description="Helical" evidence="1">
    <location>
        <begin position="225"/>
        <end position="248"/>
    </location>
</feature>
<evidence type="ECO:0000313" key="2">
    <source>
        <dbReference type="EMBL" id="GFS31369.1"/>
    </source>
</evidence>
<protein>
    <submittedName>
        <fullName evidence="2">Uncharacterized protein</fullName>
    </submittedName>
</protein>
<dbReference type="Proteomes" id="UP000887013">
    <property type="component" value="Unassembled WGS sequence"/>
</dbReference>
<organism evidence="2 3">
    <name type="scientific">Nephila pilipes</name>
    <name type="common">Giant wood spider</name>
    <name type="synonym">Nephila maculata</name>
    <dbReference type="NCBI Taxonomy" id="299642"/>
    <lineage>
        <taxon>Eukaryota</taxon>
        <taxon>Metazoa</taxon>
        <taxon>Ecdysozoa</taxon>
        <taxon>Arthropoda</taxon>
        <taxon>Chelicerata</taxon>
        <taxon>Arachnida</taxon>
        <taxon>Araneae</taxon>
        <taxon>Araneomorphae</taxon>
        <taxon>Entelegynae</taxon>
        <taxon>Araneoidea</taxon>
        <taxon>Nephilidae</taxon>
        <taxon>Nephila</taxon>
    </lineage>
</organism>
<sequence length="324" mass="36241">MRFLPSKTKSSMVPGILAENDALTVPPVSFKMPEKELLQIPLEGSPGSGYSSPLSNAEYNSDLRSPFWMSSVEYKSFPVYGSEANWISQQPISEDPSTVVDYYLLSKLPIEESASDVSPASEVLPEYIGHCSDINFRVKTLLPDKADAFDSYDKPLYKDLEKQSVSEIDSQQRKMAKNFEMVEYYKKKVKKWGMIVFLTSLLAMISWNTYSDVRCWNKCTSPMMLSYIIVIGLFNFAIFLSEIVSIAFPRFETSGSRNSFMKGLCILPLVGGVCMIIETVLNFGACGTRGVFFPSGYILSFVIMGVHIVCTSTGLVILSWVDVF</sequence>
<accession>A0A8X6M6B9</accession>
<name>A0A8X6M6B9_NEPPI</name>
<reference evidence="2" key="1">
    <citation type="submission" date="2020-08" db="EMBL/GenBank/DDBJ databases">
        <title>Multicomponent nature underlies the extraordinary mechanical properties of spider dragline silk.</title>
        <authorList>
            <person name="Kono N."/>
            <person name="Nakamura H."/>
            <person name="Mori M."/>
            <person name="Yoshida Y."/>
            <person name="Ohtoshi R."/>
            <person name="Malay A.D."/>
            <person name="Moran D.A.P."/>
            <person name="Tomita M."/>
            <person name="Numata K."/>
            <person name="Arakawa K."/>
        </authorList>
    </citation>
    <scope>NUCLEOTIDE SEQUENCE</scope>
</reference>
<keyword evidence="1" id="KW-1133">Transmembrane helix</keyword>
<evidence type="ECO:0000313" key="3">
    <source>
        <dbReference type="Proteomes" id="UP000887013"/>
    </source>
</evidence>
<feature type="transmembrane region" description="Helical" evidence="1">
    <location>
        <begin position="260"/>
        <end position="285"/>
    </location>
</feature>